<dbReference type="PANTHER" id="PTHR34709">
    <property type="entry name" value="OS10G0396666 PROTEIN"/>
    <property type="match status" value="1"/>
</dbReference>
<comment type="caution">
    <text evidence="2">The sequence shown here is derived from an EMBL/GenBank/DDBJ whole genome shotgun (WGS) entry which is preliminary data.</text>
</comment>
<reference evidence="2 3" key="1">
    <citation type="journal article" date="2019" name="Sci. Rep.">
        <title>A high-quality genome of Eragrostis curvula grass provides insights into Poaceae evolution and supports new strategies to enhance forage quality.</title>
        <authorList>
            <person name="Carballo J."/>
            <person name="Santos B.A.C.M."/>
            <person name="Zappacosta D."/>
            <person name="Garbus I."/>
            <person name="Selva J.P."/>
            <person name="Gallo C.A."/>
            <person name="Diaz A."/>
            <person name="Albertini E."/>
            <person name="Caccamo M."/>
            <person name="Echenique V."/>
        </authorList>
    </citation>
    <scope>NUCLEOTIDE SEQUENCE [LARGE SCALE GENOMIC DNA]</scope>
    <source>
        <strain evidence="3">cv. Victoria</strain>
        <tissue evidence="2">Leaf</tissue>
    </source>
</reference>
<sequence>MARTTSAASPTICCTASSSTSAPFVPPRVPACSPAAGDTSGHRFRCSALFLDSVDAALAAHSAPTVEDLSIFLPFNAPRVSACRVAPWLLFASQRVMGTLRVLVPLQMSYFTKSEAEEEEEEVELPACAGAKRIFLRLDERWRLRLPPARLFAALTHLEIRSARVEGSELSALVTTWCPRLKDLYLFVTLCPVSDISIRTESLESLCCRVYNTSRIEVIAPKLERLAVGDIQSFVISAPELAELDWDSHVYDPRRHVFADVGLDRRLRSLKINRDSIAAPLLQRFDSVDELDLDISISQEISGYENFLNKTKKLPKCKTLSVSVQHSQHGLLPIMQHLLKSCSTTRKISVTLNTIGVCGWVSFCPLHCVCRLVENRKIDDIALSSLEEVEVSNFTISQEEVEFIQQLSRCNASVLKRIVIYYKRHPTTSLTKEVCQEACQKVRNKCRQNLKVEFYVYSRM</sequence>
<organism evidence="2 3">
    <name type="scientific">Eragrostis curvula</name>
    <name type="common">weeping love grass</name>
    <dbReference type="NCBI Taxonomy" id="38414"/>
    <lineage>
        <taxon>Eukaryota</taxon>
        <taxon>Viridiplantae</taxon>
        <taxon>Streptophyta</taxon>
        <taxon>Embryophyta</taxon>
        <taxon>Tracheophyta</taxon>
        <taxon>Spermatophyta</taxon>
        <taxon>Magnoliopsida</taxon>
        <taxon>Liliopsida</taxon>
        <taxon>Poales</taxon>
        <taxon>Poaceae</taxon>
        <taxon>PACMAD clade</taxon>
        <taxon>Chloridoideae</taxon>
        <taxon>Eragrostideae</taxon>
        <taxon>Eragrostidinae</taxon>
        <taxon>Eragrostis</taxon>
    </lineage>
</organism>
<keyword evidence="3" id="KW-1185">Reference proteome</keyword>
<evidence type="ECO:0000313" key="2">
    <source>
        <dbReference type="EMBL" id="TVU38763.1"/>
    </source>
</evidence>
<dbReference type="Gramene" id="TVU38763">
    <property type="protein sequence ID" value="TVU38763"/>
    <property type="gene ID" value="EJB05_12149"/>
</dbReference>
<dbReference type="SUPFAM" id="SSF52047">
    <property type="entry name" value="RNI-like"/>
    <property type="match status" value="1"/>
</dbReference>
<name>A0A5J9VRE8_9POAL</name>
<dbReference type="EMBL" id="RWGY01000007">
    <property type="protein sequence ID" value="TVU38763.1"/>
    <property type="molecule type" value="Genomic_DNA"/>
</dbReference>
<dbReference type="InterPro" id="IPR055411">
    <property type="entry name" value="LRR_FXL15/At3g58940/PEG3-like"/>
</dbReference>
<dbReference type="Proteomes" id="UP000324897">
    <property type="component" value="Chromosome 4"/>
</dbReference>
<feature type="non-terminal residue" evidence="2">
    <location>
        <position position="460"/>
    </location>
</feature>
<dbReference type="Pfam" id="PF24758">
    <property type="entry name" value="LRR_At5g56370"/>
    <property type="match status" value="1"/>
</dbReference>
<proteinExistence type="predicted"/>
<dbReference type="InterPro" id="IPR055312">
    <property type="entry name" value="FBL15-like"/>
</dbReference>
<feature type="domain" description="F-box/LRR-repeat protein 15/At3g58940/PEG3-like LRR" evidence="1">
    <location>
        <begin position="145"/>
        <end position="241"/>
    </location>
</feature>
<feature type="non-terminal residue" evidence="2">
    <location>
        <position position="1"/>
    </location>
</feature>
<dbReference type="InterPro" id="IPR032675">
    <property type="entry name" value="LRR_dom_sf"/>
</dbReference>
<accession>A0A5J9VRE8</accession>
<evidence type="ECO:0000313" key="3">
    <source>
        <dbReference type="Proteomes" id="UP000324897"/>
    </source>
</evidence>
<evidence type="ECO:0000259" key="1">
    <source>
        <dbReference type="Pfam" id="PF24758"/>
    </source>
</evidence>
<dbReference type="PANTHER" id="PTHR34709:SF68">
    <property type="entry name" value="OS07G0550432 PROTEIN"/>
    <property type="match status" value="1"/>
</dbReference>
<dbReference type="OrthoDB" id="678620at2759"/>
<dbReference type="AlphaFoldDB" id="A0A5J9VRE8"/>
<dbReference type="Gene3D" id="3.80.10.10">
    <property type="entry name" value="Ribonuclease Inhibitor"/>
    <property type="match status" value="1"/>
</dbReference>
<gene>
    <name evidence="2" type="ORF">EJB05_12149</name>
</gene>
<protein>
    <recommendedName>
        <fullName evidence="1">F-box/LRR-repeat protein 15/At3g58940/PEG3-like LRR domain-containing protein</fullName>
    </recommendedName>
</protein>